<accession>A0A383BHK9</accession>
<sequence length="128" mass="14730">SYDDTQSWVRYKSIEEWNELFLHKALSNIWNTIKPGGYLLVNISDVNASSKGKKTKGWLSICDPMNDFLDTFKDSEYKGCVGYEMAKRPNCIGVGTAKVTEETNRKPEYILPDKEGLFGEPIWIWKKI</sequence>
<evidence type="ECO:0008006" key="2">
    <source>
        <dbReference type="Google" id="ProtNLM"/>
    </source>
</evidence>
<reference evidence="1" key="1">
    <citation type="submission" date="2018-05" db="EMBL/GenBank/DDBJ databases">
        <authorList>
            <person name="Lanie J.A."/>
            <person name="Ng W.-L."/>
            <person name="Kazmierczak K.M."/>
            <person name="Andrzejewski T.M."/>
            <person name="Davidsen T.M."/>
            <person name="Wayne K.J."/>
            <person name="Tettelin H."/>
            <person name="Glass J.I."/>
            <person name="Rusch D."/>
            <person name="Podicherti R."/>
            <person name="Tsui H.-C.T."/>
            <person name="Winkler M.E."/>
        </authorList>
    </citation>
    <scope>NUCLEOTIDE SEQUENCE</scope>
</reference>
<organism evidence="1">
    <name type="scientific">marine metagenome</name>
    <dbReference type="NCBI Taxonomy" id="408172"/>
    <lineage>
        <taxon>unclassified sequences</taxon>
        <taxon>metagenomes</taxon>
        <taxon>ecological metagenomes</taxon>
    </lineage>
</organism>
<proteinExistence type="predicted"/>
<evidence type="ECO:0000313" key="1">
    <source>
        <dbReference type="EMBL" id="SVE19291.1"/>
    </source>
</evidence>
<gene>
    <name evidence="1" type="ORF">METZ01_LOCUS472145</name>
</gene>
<name>A0A383BHK9_9ZZZZ</name>
<dbReference type="EMBL" id="UINC01200416">
    <property type="protein sequence ID" value="SVE19291.1"/>
    <property type="molecule type" value="Genomic_DNA"/>
</dbReference>
<protein>
    <recommendedName>
        <fullName evidence="2">DNA methylase N-4/N-6 domain-containing protein</fullName>
    </recommendedName>
</protein>
<feature type="non-terminal residue" evidence="1">
    <location>
        <position position="1"/>
    </location>
</feature>
<dbReference type="AlphaFoldDB" id="A0A383BHK9"/>